<dbReference type="InterPro" id="IPR043138">
    <property type="entry name" value="GGT_lsub"/>
</dbReference>
<sequence length="588" mass="62795">MDFTYPSRRSVVYSAKGIVASTQPLANAAGIKVLEKGGNCVDASVAVSAVLGLIEPASTGIGGDCFGLFYSAADKKVHGINGTGRSASALSLEHIQQNAPQDITPQFRLKEDSIFQVNVPGLVAGWCDAVEKWGSGKVSMAEILAPAIDLAEEGAPVSSVSSYMWKKSESKLKSRNAGLTKEELLPILPDGGEHGPQPGTLYKNPKLARAFRLVAEHGKEGYYAGEIAEAIVHEISSRGGLVSLEDLSNHTSTFVDPIGIELLGKKLWEIPPSGSGIVALLSLGLIKELDRQGKTTLNGLKHNSVEYLHLVIETIKLAFKDSDEYVNDPAKFAAEPSFDSLLSAEYFQSRAEHYSSSSIIDNSVIRHGVPNPMFKSDTVYQTVTDKDGNAFSFINSVYRGFGSGYLVKDFGFCLQDRGGNFNCNPQSKNCIAGNKRSYHTIIPGMITSANEELYAAYGIMGGFNQPQAHVQVFLNMVLFGFDPQKALDAPRISLAAHPNHVHTDLGLGADGPASNAVTLINAEDGIDLEVVAGLEKLGHVVHVAKGNSRSLFGRGQIVKKESGFSKDEPLVWSGGSDMRGDGAAVALI</sequence>
<dbReference type="InterPro" id="IPR043137">
    <property type="entry name" value="GGT_ssub_C"/>
</dbReference>
<name>W6MXA4_9ASCO</name>
<dbReference type="STRING" id="1382522.W6MXA4"/>
<evidence type="ECO:0008006" key="3">
    <source>
        <dbReference type="Google" id="ProtNLM"/>
    </source>
</evidence>
<dbReference type="Pfam" id="PF01019">
    <property type="entry name" value="G_glu_transpept"/>
    <property type="match status" value="1"/>
</dbReference>
<dbReference type="SUPFAM" id="SSF56235">
    <property type="entry name" value="N-terminal nucleophile aminohydrolases (Ntn hydrolases)"/>
    <property type="match status" value="1"/>
</dbReference>
<accession>W6MXA4</accession>
<evidence type="ECO:0000313" key="2">
    <source>
        <dbReference type="Proteomes" id="UP000019384"/>
    </source>
</evidence>
<dbReference type="InterPro" id="IPR029055">
    <property type="entry name" value="Ntn_hydrolases_N"/>
</dbReference>
<dbReference type="EMBL" id="HG793129">
    <property type="protein sequence ID" value="CDK28545.1"/>
    <property type="molecule type" value="Genomic_DNA"/>
</dbReference>
<dbReference type="PANTHER" id="PTHR43881">
    <property type="entry name" value="GAMMA-GLUTAMYLTRANSPEPTIDASE (AFU_ORTHOLOGUE AFUA_4G13580)"/>
    <property type="match status" value="1"/>
</dbReference>
<keyword evidence="2" id="KW-1185">Reference proteome</keyword>
<reference evidence="1" key="1">
    <citation type="submission" date="2013-12" db="EMBL/GenBank/DDBJ databases">
        <authorList>
            <person name="Genoscope - CEA"/>
        </authorList>
    </citation>
    <scope>NUCLEOTIDE SEQUENCE</scope>
    <source>
        <strain evidence="1">CBS 1993</strain>
    </source>
</reference>
<dbReference type="Gene3D" id="1.10.246.130">
    <property type="match status" value="1"/>
</dbReference>
<reference evidence="1" key="2">
    <citation type="submission" date="2014-02" db="EMBL/GenBank/DDBJ databases">
        <title>Complete DNA sequence of /Kuraishia capsulata/ illustrates novel genomic features among budding yeasts (/Saccharomycotina/).</title>
        <authorList>
            <person name="Morales L."/>
            <person name="Noel B."/>
            <person name="Porcel B."/>
            <person name="Marcet-Houben M."/>
            <person name="Hullo M-F."/>
            <person name="Sacerdot C."/>
            <person name="Tekaia F."/>
            <person name="Leh-Louis V."/>
            <person name="Despons L."/>
            <person name="Khanna V."/>
            <person name="Aury J-M."/>
            <person name="Barbe V."/>
            <person name="Couloux A."/>
            <person name="Labadie K."/>
            <person name="Pelletier E."/>
            <person name="Souciet J-L."/>
            <person name="Boekhout T."/>
            <person name="Gabaldon T."/>
            <person name="Wincker P."/>
            <person name="Dujon B."/>
        </authorList>
    </citation>
    <scope>NUCLEOTIDE SEQUENCE</scope>
    <source>
        <strain evidence="1">CBS 1993</strain>
    </source>
</reference>
<dbReference type="AlphaFoldDB" id="W6MXA4"/>
<organism evidence="1 2">
    <name type="scientific">Kuraishia capsulata CBS 1993</name>
    <dbReference type="NCBI Taxonomy" id="1382522"/>
    <lineage>
        <taxon>Eukaryota</taxon>
        <taxon>Fungi</taxon>
        <taxon>Dikarya</taxon>
        <taxon>Ascomycota</taxon>
        <taxon>Saccharomycotina</taxon>
        <taxon>Pichiomycetes</taxon>
        <taxon>Pichiales</taxon>
        <taxon>Pichiaceae</taxon>
        <taxon>Kuraishia</taxon>
    </lineage>
</organism>
<dbReference type="HOGENOM" id="CLU_014813_3_1_1"/>
<dbReference type="PRINTS" id="PR01210">
    <property type="entry name" value="GGTRANSPTASE"/>
</dbReference>
<dbReference type="PANTHER" id="PTHR43881:SF1">
    <property type="entry name" value="GAMMA-GLUTAMYLTRANSPEPTIDASE (AFU_ORTHOLOGUE AFUA_4G13580)"/>
    <property type="match status" value="1"/>
</dbReference>
<dbReference type="RefSeq" id="XP_022460535.1">
    <property type="nucleotide sequence ID" value="XM_022601272.1"/>
</dbReference>
<dbReference type="InterPro" id="IPR052896">
    <property type="entry name" value="GGT-like_enzyme"/>
</dbReference>
<gene>
    <name evidence="1" type="ORF">KUCA_T00004528001</name>
</gene>
<evidence type="ECO:0000313" key="1">
    <source>
        <dbReference type="EMBL" id="CDK28545.1"/>
    </source>
</evidence>
<protein>
    <recommendedName>
        <fullName evidence="3">Gamma-glutamyltransferase</fullName>
    </recommendedName>
</protein>
<dbReference type="OrthoDB" id="2015213at2759"/>
<proteinExistence type="predicted"/>
<dbReference type="GeneID" id="34521923"/>
<dbReference type="Gene3D" id="3.60.20.40">
    <property type="match status" value="1"/>
</dbReference>
<dbReference type="Proteomes" id="UP000019384">
    <property type="component" value="Unassembled WGS sequence"/>
</dbReference>